<evidence type="ECO:0000256" key="1">
    <source>
        <dbReference type="SAM" id="MobiDB-lite"/>
    </source>
</evidence>
<dbReference type="AlphaFoldDB" id="A0A4R6VFI0"/>
<reference evidence="3 4" key="1">
    <citation type="submission" date="2019-03" db="EMBL/GenBank/DDBJ databases">
        <title>Genomic Encyclopedia of Type Strains, Phase IV (KMG-IV): sequencing the most valuable type-strain genomes for metagenomic binning, comparative biology and taxonomic classification.</title>
        <authorList>
            <person name="Goeker M."/>
        </authorList>
    </citation>
    <scope>NUCLEOTIDE SEQUENCE [LARGE SCALE GENOMIC DNA]</scope>
    <source>
        <strain evidence="3 4">DSM 45775</strain>
    </source>
</reference>
<dbReference type="InterPro" id="IPR000792">
    <property type="entry name" value="Tscrpt_reg_LuxR_C"/>
</dbReference>
<gene>
    <name evidence="3" type="ORF">EV188_105285</name>
</gene>
<dbReference type="PROSITE" id="PS50043">
    <property type="entry name" value="HTH_LUXR_2"/>
    <property type="match status" value="1"/>
</dbReference>
<dbReference type="GO" id="GO:0006355">
    <property type="term" value="P:regulation of DNA-templated transcription"/>
    <property type="evidence" value="ECO:0007669"/>
    <property type="project" value="InterPro"/>
</dbReference>
<accession>A0A4R6VFI0</accession>
<dbReference type="Pfam" id="PF25873">
    <property type="entry name" value="WHD_MalT"/>
    <property type="match status" value="1"/>
</dbReference>
<keyword evidence="4" id="KW-1185">Reference proteome</keyword>
<name>A0A4R6VFI0_9PSEU</name>
<dbReference type="InterPro" id="IPR016032">
    <property type="entry name" value="Sig_transdc_resp-reg_C-effctor"/>
</dbReference>
<comment type="caution">
    <text evidence="3">The sequence shown here is derived from an EMBL/GenBank/DDBJ whole genome shotgun (WGS) entry which is preliminary data.</text>
</comment>
<dbReference type="SUPFAM" id="SSF52540">
    <property type="entry name" value="P-loop containing nucleoside triphosphate hydrolases"/>
    <property type="match status" value="1"/>
</dbReference>
<dbReference type="SUPFAM" id="SSF46894">
    <property type="entry name" value="C-terminal effector domain of the bipartite response regulators"/>
    <property type="match status" value="1"/>
</dbReference>
<evidence type="ECO:0000259" key="2">
    <source>
        <dbReference type="PROSITE" id="PS50043"/>
    </source>
</evidence>
<dbReference type="EMBL" id="SNYO01000005">
    <property type="protein sequence ID" value="TDQ55887.1"/>
    <property type="molecule type" value="Genomic_DNA"/>
</dbReference>
<evidence type="ECO:0000313" key="3">
    <source>
        <dbReference type="EMBL" id="TDQ55887.1"/>
    </source>
</evidence>
<feature type="region of interest" description="Disordered" evidence="1">
    <location>
        <begin position="1"/>
        <end position="20"/>
    </location>
</feature>
<dbReference type="InterPro" id="IPR036388">
    <property type="entry name" value="WH-like_DNA-bd_sf"/>
</dbReference>
<feature type="compositionally biased region" description="Low complexity" evidence="1">
    <location>
        <begin position="1"/>
        <end position="19"/>
    </location>
</feature>
<dbReference type="Proteomes" id="UP000295705">
    <property type="component" value="Unassembled WGS sequence"/>
</dbReference>
<dbReference type="CDD" id="cd06170">
    <property type="entry name" value="LuxR_C_like"/>
    <property type="match status" value="1"/>
</dbReference>
<dbReference type="Pfam" id="PF00196">
    <property type="entry name" value="GerE"/>
    <property type="match status" value="1"/>
</dbReference>
<protein>
    <submittedName>
        <fullName evidence="3">LuxR family maltose regulon positive regulatory protein</fullName>
    </submittedName>
</protein>
<dbReference type="InterPro" id="IPR027417">
    <property type="entry name" value="P-loop_NTPase"/>
</dbReference>
<dbReference type="Gene3D" id="1.10.10.10">
    <property type="entry name" value="Winged helix-like DNA-binding domain superfamily/Winged helix DNA-binding domain"/>
    <property type="match status" value="1"/>
</dbReference>
<sequence length="871" mass="90651">MLATRSPSSASSSAKDAASPGHAPLSVVMVRIPASRTAVPALPAWLVRRPALWRRLESARPGQLVAVIAPAGSGKTVLLAEWARHGGGPPTAWAGLDRDDADPDRFWSVVLAAVLATGAVPAGSPLHELAERGATGEDLADALLEGLGTLRPAIRLVLDDVHVLTERQAGVRALARLVRHRPAGVHLVLAARSDPAVGLPRLRLEDGLRELRADGLRFSLDATAALAEASGVALDADDVVTLHRRTEGWAAGLRLAVLALRGGEGSGESFLARFSGDDRSVADYLGGELLDGLAPDDRELLADLSVCRRLPDALAVTLTGRADVARRLEEVAHGIGMVERVGPDEHHVHALLRSHLVADLARRRPEHCRRQHAAAARWWAEHDEPAHALRHAERAEDPALTAELLGRLAVPLLLRGELPALRRALGTVGLSAVGADPGLALAAALVHLEARELPAAMARLRLAARAWPAAPAPDLAALRAAAELLAGTEPAHPVTAPEDPGLAGLLHLARGTALLAASPADTATARAELHRALAPARAGRLVRLEVATFAELALAAVVEGDPGGVTGPAEAALETAGRPAWTARTAALLAWSDLLRGDPGRAADRCAGVLELPDRLAPADRYALRAVHGAAVGDLGRRGAGLTEAREARVALGDALLPAPLVGALALLEHRAALLLGNLRVAGEVTAWLAGRVGDTDEGALMRACTEAATGRWEAARAGVAALRRSGRAPATVLVEAGLLDAEAALRADDTARGRAALDAALTAARDRDLVRPFALAGPRTRALLREHPATSARVAAACAAVTDEPAPPLSERELVILALLPSLLDAPTMADELVVSVNTVKTQIRSIYAKLGVSSRRGAVTEAQERGLLV</sequence>
<dbReference type="SMART" id="SM00421">
    <property type="entry name" value="HTH_LUXR"/>
    <property type="match status" value="1"/>
</dbReference>
<proteinExistence type="predicted"/>
<dbReference type="InterPro" id="IPR059106">
    <property type="entry name" value="WHD_MalT"/>
</dbReference>
<dbReference type="GO" id="GO:0003677">
    <property type="term" value="F:DNA binding"/>
    <property type="evidence" value="ECO:0007669"/>
    <property type="project" value="InterPro"/>
</dbReference>
<feature type="domain" description="HTH luxR-type" evidence="2">
    <location>
        <begin position="803"/>
        <end position="868"/>
    </location>
</feature>
<evidence type="ECO:0000313" key="4">
    <source>
        <dbReference type="Proteomes" id="UP000295705"/>
    </source>
</evidence>
<organism evidence="3 4">
    <name type="scientific">Actinomycetospora succinea</name>
    <dbReference type="NCBI Taxonomy" id="663603"/>
    <lineage>
        <taxon>Bacteria</taxon>
        <taxon>Bacillati</taxon>
        <taxon>Actinomycetota</taxon>
        <taxon>Actinomycetes</taxon>
        <taxon>Pseudonocardiales</taxon>
        <taxon>Pseudonocardiaceae</taxon>
        <taxon>Actinomycetospora</taxon>
    </lineage>
</organism>